<comment type="caution">
    <text evidence="2">The sequence shown here is derived from an EMBL/GenBank/DDBJ whole genome shotgun (WGS) entry which is preliminary data.</text>
</comment>
<name>A0A699IG67_TANCI</name>
<sequence>MAKTPPETPTTTKLNMSLRPRSAAKKTMTTTMVTTDESRKRPT</sequence>
<evidence type="ECO:0000313" key="2">
    <source>
        <dbReference type="EMBL" id="GEZ50354.1"/>
    </source>
</evidence>
<dbReference type="EMBL" id="BKCJ010286905">
    <property type="protein sequence ID" value="GEZ50354.1"/>
    <property type="molecule type" value="Genomic_DNA"/>
</dbReference>
<feature type="non-terminal residue" evidence="2">
    <location>
        <position position="43"/>
    </location>
</feature>
<dbReference type="AlphaFoldDB" id="A0A699IG67"/>
<protein>
    <submittedName>
        <fullName evidence="2">Uncharacterized protein</fullName>
    </submittedName>
</protein>
<evidence type="ECO:0000256" key="1">
    <source>
        <dbReference type="SAM" id="MobiDB-lite"/>
    </source>
</evidence>
<feature type="region of interest" description="Disordered" evidence="1">
    <location>
        <begin position="1"/>
        <end position="43"/>
    </location>
</feature>
<accession>A0A699IG67</accession>
<gene>
    <name evidence="2" type="ORF">Tci_522327</name>
</gene>
<organism evidence="2">
    <name type="scientific">Tanacetum cinerariifolium</name>
    <name type="common">Dalmatian daisy</name>
    <name type="synonym">Chrysanthemum cinerariifolium</name>
    <dbReference type="NCBI Taxonomy" id="118510"/>
    <lineage>
        <taxon>Eukaryota</taxon>
        <taxon>Viridiplantae</taxon>
        <taxon>Streptophyta</taxon>
        <taxon>Embryophyta</taxon>
        <taxon>Tracheophyta</taxon>
        <taxon>Spermatophyta</taxon>
        <taxon>Magnoliopsida</taxon>
        <taxon>eudicotyledons</taxon>
        <taxon>Gunneridae</taxon>
        <taxon>Pentapetalae</taxon>
        <taxon>asterids</taxon>
        <taxon>campanulids</taxon>
        <taxon>Asterales</taxon>
        <taxon>Asteraceae</taxon>
        <taxon>Asteroideae</taxon>
        <taxon>Anthemideae</taxon>
        <taxon>Anthemidinae</taxon>
        <taxon>Tanacetum</taxon>
    </lineage>
</organism>
<reference evidence="2" key="1">
    <citation type="journal article" date="2019" name="Sci. Rep.">
        <title>Draft genome of Tanacetum cinerariifolium, the natural source of mosquito coil.</title>
        <authorList>
            <person name="Yamashiro T."/>
            <person name="Shiraishi A."/>
            <person name="Satake H."/>
            <person name="Nakayama K."/>
        </authorList>
    </citation>
    <scope>NUCLEOTIDE SEQUENCE</scope>
</reference>
<proteinExistence type="predicted"/>